<dbReference type="Proteomes" id="UP000735302">
    <property type="component" value="Unassembled WGS sequence"/>
</dbReference>
<protein>
    <submittedName>
        <fullName evidence="1">Uncharacterized protein</fullName>
    </submittedName>
</protein>
<keyword evidence="2" id="KW-1185">Reference proteome</keyword>
<organism evidence="1 2">
    <name type="scientific">Plakobranchus ocellatus</name>
    <dbReference type="NCBI Taxonomy" id="259542"/>
    <lineage>
        <taxon>Eukaryota</taxon>
        <taxon>Metazoa</taxon>
        <taxon>Spiralia</taxon>
        <taxon>Lophotrochozoa</taxon>
        <taxon>Mollusca</taxon>
        <taxon>Gastropoda</taxon>
        <taxon>Heterobranchia</taxon>
        <taxon>Euthyneura</taxon>
        <taxon>Panpulmonata</taxon>
        <taxon>Sacoglossa</taxon>
        <taxon>Placobranchoidea</taxon>
        <taxon>Plakobranchidae</taxon>
        <taxon>Plakobranchus</taxon>
    </lineage>
</organism>
<comment type="caution">
    <text evidence="1">The sequence shown here is derived from an EMBL/GenBank/DDBJ whole genome shotgun (WGS) entry which is preliminary data.</text>
</comment>
<sequence length="119" mass="13842">MITSFTCRVLTTPTGYFLSVLQKVISGQQVTRKYFRQIDKFFRQPLESCVIYLLGLQGYIMTWVDMLGDQHICPEEEVVSSGDRIFVVKCYLAVKQKSMIKDGLRQQENENHGRIMVRN</sequence>
<dbReference type="EMBL" id="BLXT01001439">
    <property type="protein sequence ID" value="GFN85625.1"/>
    <property type="molecule type" value="Genomic_DNA"/>
</dbReference>
<proteinExistence type="predicted"/>
<evidence type="ECO:0000313" key="2">
    <source>
        <dbReference type="Proteomes" id="UP000735302"/>
    </source>
</evidence>
<dbReference type="AlphaFoldDB" id="A0AAV3YE81"/>
<accession>A0AAV3YE81</accession>
<evidence type="ECO:0000313" key="1">
    <source>
        <dbReference type="EMBL" id="GFN85625.1"/>
    </source>
</evidence>
<gene>
    <name evidence="1" type="ORF">PoB_001213100</name>
</gene>
<reference evidence="1 2" key="1">
    <citation type="journal article" date="2021" name="Elife">
        <title>Chloroplast acquisition without the gene transfer in kleptoplastic sea slugs, Plakobranchus ocellatus.</title>
        <authorList>
            <person name="Maeda T."/>
            <person name="Takahashi S."/>
            <person name="Yoshida T."/>
            <person name="Shimamura S."/>
            <person name="Takaki Y."/>
            <person name="Nagai Y."/>
            <person name="Toyoda A."/>
            <person name="Suzuki Y."/>
            <person name="Arimoto A."/>
            <person name="Ishii H."/>
            <person name="Satoh N."/>
            <person name="Nishiyama T."/>
            <person name="Hasebe M."/>
            <person name="Maruyama T."/>
            <person name="Minagawa J."/>
            <person name="Obokata J."/>
            <person name="Shigenobu S."/>
        </authorList>
    </citation>
    <scope>NUCLEOTIDE SEQUENCE [LARGE SCALE GENOMIC DNA]</scope>
</reference>
<name>A0AAV3YE81_9GAST</name>